<dbReference type="SMART" id="SM00460">
    <property type="entry name" value="TGc"/>
    <property type="match status" value="1"/>
</dbReference>
<keyword evidence="2" id="KW-0732">Signal</keyword>
<dbReference type="InterPro" id="IPR052557">
    <property type="entry name" value="CAP/Cytokinesis_protein"/>
</dbReference>
<dbReference type="InterPro" id="IPR013783">
    <property type="entry name" value="Ig-like_fold"/>
</dbReference>
<dbReference type="InterPro" id="IPR036116">
    <property type="entry name" value="FN3_sf"/>
</dbReference>
<name>A0AAW3JPS3_9FIRM</name>
<evidence type="ECO:0000313" key="5">
    <source>
        <dbReference type="Proteomes" id="UP000050833"/>
    </source>
</evidence>
<accession>A0AAW3JPS3</accession>
<evidence type="ECO:0000313" key="4">
    <source>
        <dbReference type="EMBL" id="KQC84078.1"/>
    </source>
</evidence>
<keyword evidence="5" id="KW-1185">Reference proteome</keyword>
<organism evidence="4 5">
    <name type="scientific">Butyribacter intestini</name>
    <dbReference type="NCBI Taxonomy" id="1703332"/>
    <lineage>
        <taxon>Bacteria</taxon>
        <taxon>Bacillati</taxon>
        <taxon>Bacillota</taxon>
        <taxon>Clostridia</taxon>
        <taxon>Lachnospirales</taxon>
        <taxon>Lachnospiraceae</taxon>
        <taxon>Butyribacter</taxon>
    </lineage>
</organism>
<dbReference type="InterPro" id="IPR038765">
    <property type="entry name" value="Papain-like_cys_pep_sf"/>
</dbReference>
<dbReference type="InterPro" id="IPR002931">
    <property type="entry name" value="Transglutaminase-like"/>
</dbReference>
<dbReference type="PANTHER" id="PTHR46333">
    <property type="entry name" value="CYTOKINESIS PROTEIN 3"/>
    <property type="match status" value="1"/>
</dbReference>
<dbReference type="AlphaFoldDB" id="A0AAW3JPS3"/>
<dbReference type="RefSeq" id="WP_055946256.1">
    <property type="nucleotide sequence ID" value="NZ_JAQDCV010000009.1"/>
</dbReference>
<dbReference type="Gene3D" id="3.10.620.30">
    <property type="match status" value="1"/>
</dbReference>
<dbReference type="Gene3D" id="2.60.40.10">
    <property type="entry name" value="Immunoglobulins"/>
    <property type="match status" value="1"/>
</dbReference>
<dbReference type="Pfam" id="PF01841">
    <property type="entry name" value="Transglut_core"/>
    <property type="match status" value="1"/>
</dbReference>
<feature type="compositionally biased region" description="Low complexity" evidence="1">
    <location>
        <begin position="709"/>
        <end position="748"/>
    </location>
</feature>
<dbReference type="EMBL" id="LLKB01000007">
    <property type="protein sequence ID" value="KQC84078.1"/>
    <property type="molecule type" value="Genomic_DNA"/>
</dbReference>
<evidence type="ECO:0000256" key="1">
    <source>
        <dbReference type="SAM" id="MobiDB-lite"/>
    </source>
</evidence>
<feature type="region of interest" description="Disordered" evidence="1">
    <location>
        <begin position="708"/>
        <end position="776"/>
    </location>
</feature>
<gene>
    <name evidence="4" type="ORF">APZ18_14265</name>
</gene>
<feature type="chain" id="PRO_5043766813" description="Fibronectin type-III domain-containing protein" evidence="2">
    <location>
        <begin position="27"/>
        <end position="866"/>
    </location>
</feature>
<comment type="caution">
    <text evidence="4">The sequence shown here is derived from an EMBL/GenBank/DDBJ whole genome shotgun (WGS) entry which is preliminary data.</text>
</comment>
<dbReference type="Pfam" id="PF07523">
    <property type="entry name" value="Big_3"/>
    <property type="match status" value="1"/>
</dbReference>
<proteinExistence type="predicted"/>
<dbReference type="SUPFAM" id="SSF49265">
    <property type="entry name" value="Fibronectin type III"/>
    <property type="match status" value="1"/>
</dbReference>
<dbReference type="GO" id="GO:0005737">
    <property type="term" value="C:cytoplasm"/>
    <property type="evidence" value="ECO:0007669"/>
    <property type="project" value="TreeGrafter"/>
</dbReference>
<reference evidence="4 5" key="1">
    <citation type="submission" date="2015-10" db="EMBL/GenBank/DDBJ databases">
        <title>Butyribacter intestini gen. nov., sp. nov., a butyric acid-producing bacterium of the family Lachnospiraceae isolated from the human faeces.</title>
        <authorList>
            <person name="Zou Y."/>
            <person name="Xue W."/>
            <person name="Luo G."/>
            <person name="Lv M."/>
        </authorList>
    </citation>
    <scope>NUCLEOTIDE SEQUENCE [LARGE SCALE GENOMIC DNA]</scope>
    <source>
        <strain evidence="4 5">TF01-11</strain>
    </source>
</reference>
<dbReference type="CDD" id="cd00063">
    <property type="entry name" value="FN3"/>
    <property type="match status" value="1"/>
</dbReference>
<dbReference type="PROSITE" id="PS50853">
    <property type="entry name" value="FN3"/>
    <property type="match status" value="1"/>
</dbReference>
<dbReference type="PANTHER" id="PTHR46333:SF2">
    <property type="entry name" value="CYTOKINESIS PROTEIN 3"/>
    <property type="match status" value="1"/>
</dbReference>
<evidence type="ECO:0000259" key="3">
    <source>
        <dbReference type="PROSITE" id="PS50853"/>
    </source>
</evidence>
<dbReference type="Proteomes" id="UP000050833">
    <property type="component" value="Unassembled WGS sequence"/>
</dbReference>
<feature type="signal peptide" evidence="2">
    <location>
        <begin position="1"/>
        <end position="26"/>
    </location>
</feature>
<dbReference type="SUPFAM" id="SSF54001">
    <property type="entry name" value="Cysteine proteinases"/>
    <property type="match status" value="1"/>
</dbReference>
<dbReference type="InterPro" id="IPR003961">
    <property type="entry name" value="FN3_dom"/>
</dbReference>
<sequence length="866" mass="96204">MNKTKKTQRKILAVILSLSMMLSMTAISPKKADAFMKADVTEIKSSDMSELLSHYWDYKLEDNKLTINLTDTEAEKNVKAAIADGATKAYYQADLDLYIDNVATGTSTAKPLTSRNFDGNTCNISQDVSSIAQTINTLTVSVSLVTTTKVGLKTTKKTTLCYNFPIYLEKENGKISIYSPYGAAAVKALEDFNANYKPENYLKTRTFTNIASKSFEKIVEKAKELTKDCKNDGEKIKIIHDWICTNVAYNYPAIQGTTSGNTTDIDTSYKYGEKYGIDRAFEDGLAVCSGYASLGELMFRAAGIPSMCIEGTGGALDDGTENKSKFDCNHEWNVVYYNNSWHFMDLTWDSPNVYYGKGDSRNISGKAPYYTYFGIQAELFGVSHYQRQIFDDAEEVTGIKVVNPRTQYFVGQNLEKNSEIELTVENNKKTWYGVKENAAYSGYDLSKPGKQTVTVRYMGLETTYDIEVLEMDHIKVVPSENTTYLIGSKLKTDFKLYVVAKDGKEVLIKDTNAENTYVTCSGYDMNKEGKQTVTVSYKDLTAQYDINVVDAKEISVETDETPVYPYGTQFKPNFKLYVTKSDGTKQLVENGTSLATCTGYDLSNLNKVGEQEVTVTYLGLTAKYKIKVVLAVGLGCVAANKSFEQGQELDTTGNKVYYVLKNGEELMVNNADVTYSGYDKKKTGIQKITVTCNGLTTSYYVTVKAKSEPTATPTVKPTKKPTATPKATATVKPTRTPSVTASANPTTAPDDDAAATKKPTKKPTKTSSKNPKGTKIAKVKAGSKKLVVKVKAQKVKTNGYQIRYSLKKNMKGSKTITLTRNTRTSATIKKLKRRKTYYIQVRTYRNIGKKKYYSTWSKAVAKKTLR</sequence>
<evidence type="ECO:0000256" key="2">
    <source>
        <dbReference type="SAM" id="SignalP"/>
    </source>
</evidence>
<protein>
    <recommendedName>
        <fullName evidence="3">Fibronectin type-III domain-containing protein</fullName>
    </recommendedName>
</protein>
<dbReference type="InterPro" id="IPR022038">
    <property type="entry name" value="Ig-like_bact"/>
</dbReference>
<dbReference type="Gene3D" id="2.60.40.3630">
    <property type="match status" value="4"/>
</dbReference>
<feature type="domain" description="Fibronectin type-III" evidence="3">
    <location>
        <begin position="770"/>
        <end position="866"/>
    </location>
</feature>
<dbReference type="Pfam" id="PF00041">
    <property type="entry name" value="fn3"/>
    <property type="match status" value="1"/>
</dbReference>